<keyword evidence="3" id="KW-1185">Reference proteome</keyword>
<accession>A0A554N8I2</accession>
<dbReference type="RefSeq" id="WP_144262221.1">
    <property type="nucleotide sequence ID" value="NZ_QMDX01000006.1"/>
</dbReference>
<proteinExistence type="predicted"/>
<dbReference type="InParanoid" id="A0A554N8I2"/>
<evidence type="ECO:0000313" key="2">
    <source>
        <dbReference type="EMBL" id="TSD13698.1"/>
    </source>
</evidence>
<organism evidence="2 3">
    <name type="scientific">Haloglomus irregulare</name>
    <dbReference type="NCBI Taxonomy" id="2234134"/>
    <lineage>
        <taxon>Archaea</taxon>
        <taxon>Methanobacteriati</taxon>
        <taxon>Methanobacteriota</taxon>
        <taxon>Stenosarchaea group</taxon>
        <taxon>Halobacteria</taxon>
        <taxon>Halobacteriales</taxon>
        <taxon>Natronomonadaceae</taxon>
        <taxon>Haloglomus</taxon>
    </lineage>
</organism>
<feature type="compositionally biased region" description="Pro residues" evidence="1">
    <location>
        <begin position="1"/>
        <end position="10"/>
    </location>
</feature>
<gene>
    <name evidence="2" type="ORF">DP107_11050</name>
</gene>
<dbReference type="Proteomes" id="UP000319894">
    <property type="component" value="Unassembled WGS sequence"/>
</dbReference>
<reference evidence="2 3" key="1">
    <citation type="submission" date="2018-06" db="EMBL/GenBank/DDBJ databases">
        <title>Natronomonas sp. F16-60 a new haloarchaeon isolated from a solar saltern of Isla Cristina, Huelva, Spain.</title>
        <authorList>
            <person name="Duran-Viseras A."/>
            <person name="Sanchez-Porro C."/>
            <person name="Ventosa A."/>
        </authorList>
    </citation>
    <scope>NUCLEOTIDE SEQUENCE [LARGE SCALE GENOMIC DNA]</scope>
    <source>
        <strain evidence="2 3">F16-60</strain>
    </source>
</reference>
<dbReference type="AlphaFoldDB" id="A0A554N8I2"/>
<protein>
    <submittedName>
        <fullName evidence="2">Uncharacterized protein</fullName>
    </submittedName>
</protein>
<sequence length="147" mass="16516">MLRPPFPLPVPSLGRRDPPSVPVTDSLEEYADWLRGSRLRHLTVSKSVVDAVPDAFTRTRLAARREDAVASYRDGRRRDSVHVVEYPDRWELHIDRYNPRYEPVGHVLVDAPRQTVEAVTGALGLDRLPGLRGRVGRTTGERTAGAE</sequence>
<comment type="caution">
    <text evidence="2">The sequence shown here is derived from an EMBL/GenBank/DDBJ whole genome shotgun (WGS) entry which is preliminary data.</text>
</comment>
<evidence type="ECO:0000256" key="1">
    <source>
        <dbReference type="SAM" id="MobiDB-lite"/>
    </source>
</evidence>
<dbReference type="EMBL" id="QMDX01000006">
    <property type="protein sequence ID" value="TSD13698.1"/>
    <property type="molecule type" value="Genomic_DNA"/>
</dbReference>
<evidence type="ECO:0000313" key="3">
    <source>
        <dbReference type="Proteomes" id="UP000319894"/>
    </source>
</evidence>
<name>A0A554N8I2_9EURY</name>
<dbReference type="OrthoDB" id="232490at2157"/>
<feature type="region of interest" description="Disordered" evidence="1">
    <location>
        <begin position="1"/>
        <end position="23"/>
    </location>
</feature>